<dbReference type="PANTHER" id="PTHR47572">
    <property type="entry name" value="LIPOPROTEIN-RELATED"/>
    <property type="match status" value="1"/>
</dbReference>
<evidence type="ECO:0000313" key="6">
    <source>
        <dbReference type="EMBL" id="CUP58562.1"/>
    </source>
</evidence>
<reference evidence="6 7" key="1">
    <citation type="submission" date="2015-09" db="EMBL/GenBank/DDBJ databases">
        <authorList>
            <consortium name="Pathogen Informatics"/>
        </authorList>
    </citation>
    <scope>NUCLEOTIDE SEQUENCE [LARGE SCALE GENOMIC DNA]</scope>
    <source>
        <strain evidence="6 7">2789STDY5608791</strain>
    </source>
</reference>
<dbReference type="EMBL" id="CYZF01000017">
    <property type="protein sequence ID" value="CUP58562.1"/>
    <property type="molecule type" value="Genomic_DNA"/>
</dbReference>
<accession>A0A174PC61</accession>
<keyword evidence="1" id="KW-0378">Hydrolase</keyword>
<evidence type="ECO:0000256" key="2">
    <source>
        <dbReference type="SAM" id="MobiDB-lite"/>
    </source>
</evidence>
<feature type="domain" description="SMP-30/Gluconolactonase/LRE-like region" evidence="4">
    <location>
        <begin position="908"/>
        <end position="996"/>
    </location>
</feature>
<evidence type="ECO:0000259" key="4">
    <source>
        <dbReference type="Pfam" id="PF08450"/>
    </source>
</evidence>
<feature type="region of interest" description="Disordered" evidence="2">
    <location>
        <begin position="505"/>
        <end position="536"/>
    </location>
</feature>
<dbReference type="InterPro" id="IPR011050">
    <property type="entry name" value="Pectin_lyase_fold/virulence"/>
</dbReference>
<dbReference type="Pfam" id="PF12708">
    <property type="entry name" value="Pect-lyase_RHGA_epim"/>
    <property type="match status" value="2"/>
</dbReference>
<dbReference type="InterPro" id="IPR013658">
    <property type="entry name" value="SGL"/>
</dbReference>
<evidence type="ECO:0000256" key="3">
    <source>
        <dbReference type="SAM" id="SignalP"/>
    </source>
</evidence>
<dbReference type="InterPro" id="IPR012334">
    <property type="entry name" value="Pectin_lyas_fold"/>
</dbReference>
<feature type="chain" id="PRO_5008029774" evidence="3">
    <location>
        <begin position="22"/>
        <end position="1007"/>
    </location>
</feature>
<feature type="domain" description="Rhamnogalacturonase A/B/Epimerase-like pectate lyase" evidence="5">
    <location>
        <begin position="45"/>
        <end position="240"/>
    </location>
</feature>
<feature type="domain" description="Rhamnogalacturonase A/B/Epimerase-like pectate lyase" evidence="5">
    <location>
        <begin position="378"/>
        <end position="432"/>
    </location>
</feature>
<gene>
    <name evidence="6" type="ORF">ERS417307_03994</name>
</gene>
<dbReference type="SUPFAM" id="SSF63829">
    <property type="entry name" value="Calcium-dependent phosphotriesterase"/>
    <property type="match status" value="1"/>
</dbReference>
<evidence type="ECO:0000259" key="5">
    <source>
        <dbReference type="Pfam" id="PF12708"/>
    </source>
</evidence>
<feature type="compositionally biased region" description="Polar residues" evidence="2">
    <location>
        <begin position="519"/>
        <end position="534"/>
    </location>
</feature>
<dbReference type="Gene3D" id="2.160.20.10">
    <property type="entry name" value="Single-stranded right-handed beta-helix, Pectin lyase-like"/>
    <property type="match status" value="2"/>
</dbReference>
<evidence type="ECO:0000256" key="1">
    <source>
        <dbReference type="ARBA" id="ARBA00022801"/>
    </source>
</evidence>
<dbReference type="GO" id="GO:0016787">
    <property type="term" value="F:hydrolase activity"/>
    <property type="evidence" value="ECO:0007669"/>
    <property type="project" value="UniProtKB-KW"/>
</dbReference>
<dbReference type="PANTHER" id="PTHR47572:SF4">
    <property type="entry name" value="LACTONASE DRP35"/>
    <property type="match status" value="1"/>
</dbReference>
<dbReference type="InterPro" id="IPR051262">
    <property type="entry name" value="SMP-30/CGR1_Lactonase"/>
</dbReference>
<feature type="signal peptide" evidence="3">
    <location>
        <begin position="1"/>
        <end position="21"/>
    </location>
</feature>
<dbReference type="InterPro" id="IPR024535">
    <property type="entry name" value="RHGA/B-epi-like_pectate_lyase"/>
</dbReference>
<evidence type="ECO:0000313" key="7">
    <source>
        <dbReference type="Proteomes" id="UP000095419"/>
    </source>
</evidence>
<sequence length="1007" mass="113900">MKKLSTILLMLLGMICTQLYAVQLNSIYPEKPVDPEAFYFTPENYQIKADGKMDVSDALQAAINQVKKERNFGILFIPEGKYKISKTIYIPGAIRLIGYGEKRPEFILAKNSPGFQEEVPTDKGKANYMFWFTGGMVEKGQTPRDAGAGTFYSAMSNINLRIEDGNPHAVALRTHYAQHSFISYVAIYIGKGKAGLFDVGNEMENVAFYGGDYGIYTTKSSPGWPVMMVDSYFEGQRMAALRCQESGLAMVNLYAKNVPAVFDIDPNYCDKLFLENSYFENVSGPAVIITNENNSNNQITFRNVYCKNVPILAKYTRSNTDTKVSHKIYRVKSYDHGLQMDNLVDMPEYETLLDVEPLQKMPVAQLMDIPALPAMATWVNLRELGAKGDGETDDTKVIQEAINKYDNIYVPQGWYRITETLKMKPDTKLIGFHPFGTQFRLNESTPAFSGFGSPKAMVESSVGGKNMLVGIGINTGGYNYRAVGVKWMANADSYMNDVKFVGGHGGMRKPRPTDGDNAAQRNSWNRTSRISSPDNPVAASGMDLAWDNQYWSLWVTNNGGGTFKDIWTATSYATNGFYANNTSTPGRVYAMSIEHHVRNEVRFSKVSNWKVYCMQTEEESRESTQCQPIEMDDCKDMTFANLYMFRVIRINEPYHSSVRIRNCENIAFLNLHNYSQIKYTNNIAVFDVNKDIDIRPWELSRLIVTGKEPHKQPLSNEIGKMNQLASDFEFAEGIARDSKGNIYFCDHRMRRIFKWSIETNSLSLLADFPWKPSNLAFDSEDNLLVLFRYDAQPGYLINGKPEEMPVMPDTKGTSFSGYGNSAYTMRVYSIDPENPEETIKLLPRVPMGQVKNVYKALYPSNRWRDFHDFNAVSVYVPEMCFLAPDGKTIIPHYFDLSRSSSLLEAYPGKPFYTSDEYDRRMVKMDVANDGTLSNLSYFVEQGEFGSAVDKEGNLYVADGEIYVFDKDGKKKGMIRVPERPSTLQFGGKDGNTLFVTGRSKFFGVRIK</sequence>
<dbReference type="Pfam" id="PF08450">
    <property type="entry name" value="SGL"/>
    <property type="match status" value="1"/>
</dbReference>
<name>A0A174PC61_BACUN</name>
<protein>
    <submittedName>
        <fullName evidence="6">Gluconolactonase</fullName>
    </submittedName>
</protein>
<dbReference type="Proteomes" id="UP000095419">
    <property type="component" value="Unassembled WGS sequence"/>
</dbReference>
<keyword evidence="3" id="KW-0732">Signal</keyword>
<organism evidence="6 7">
    <name type="scientific">Bacteroides uniformis</name>
    <dbReference type="NCBI Taxonomy" id="820"/>
    <lineage>
        <taxon>Bacteria</taxon>
        <taxon>Pseudomonadati</taxon>
        <taxon>Bacteroidota</taxon>
        <taxon>Bacteroidia</taxon>
        <taxon>Bacteroidales</taxon>
        <taxon>Bacteroidaceae</taxon>
        <taxon>Bacteroides</taxon>
    </lineage>
</organism>
<dbReference type="InterPro" id="IPR011042">
    <property type="entry name" value="6-blade_b-propeller_TolB-like"/>
</dbReference>
<dbReference type="AlphaFoldDB" id="A0A174PC61"/>
<dbReference type="RefSeq" id="WP_057089741.1">
    <property type="nucleotide sequence ID" value="NZ_CYZF01000017.1"/>
</dbReference>
<dbReference type="Gene3D" id="2.120.10.30">
    <property type="entry name" value="TolB, C-terminal domain"/>
    <property type="match status" value="2"/>
</dbReference>
<proteinExistence type="predicted"/>
<dbReference type="SUPFAM" id="SSF51126">
    <property type="entry name" value="Pectin lyase-like"/>
    <property type="match status" value="2"/>
</dbReference>